<sequence length="207" mass="21617">MSRVPVRKMGVRTVEGQLDSGFRAGTVLCASDSRTSAGGGSVLSRLRRWSFGPRIPAIGPALLLSASKLGGPANPPDDLTKGLVSMRKKHWASMTGAVLFAVTALSGSATAAPAGTPSMPSGCGDAFYSSRSEGHAWIRYCDNKTWAWADVTDDKADGRCPRLTAQLISGGHVHSAGVGPKGSTQYRQVRAPADNPIYVAGLSWVSC</sequence>
<evidence type="ECO:0000313" key="1">
    <source>
        <dbReference type="EMBL" id="WUQ10172.1"/>
    </source>
</evidence>
<keyword evidence="2" id="KW-1185">Reference proteome</keyword>
<reference evidence="1" key="1">
    <citation type="submission" date="2022-10" db="EMBL/GenBank/DDBJ databases">
        <title>The complete genomes of actinobacterial strains from the NBC collection.</title>
        <authorList>
            <person name="Joergensen T.S."/>
            <person name="Alvarez Arevalo M."/>
            <person name="Sterndorff E.B."/>
            <person name="Faurdal D."/>
            <person name="Vuksanovic O."/>
            <person name="Mourched A.-S."/>
            <person name="Charusanti P."/>
            <person name="Shaw S."/>
            <person name="Blin K."/>
            <person name="Weber T."/>
        </authorList>
    </citation>
    <scope>NUCLEOTIDE SEQUENCE</scope>
    <source>
        <strain evidence="1">NBC_00248</strain>
    </source>
</reference>
<evidence type="ECO:0008006" key="3">
    <source>
        <dbReference type="Google" id="ProtNLM"/>
    </source>
</evidence>
<organism evidence="1 2">
    <name type="scientific">Streptomyces virginiae</name>
    <name type="common">Streptomyces cinnamonensis</name>
    <dbReference type="NCBI Taxonomy" id="1961"/>
    <lineage>
        <taxon>Bacteria</taxon>
        <taxon>Bacillati</taxon>
        <taxon>Actinomycetota</taxon>
        <taxon>Actinomycetes</taxon>
        <taxon>Kitasatosporales</taxon>
        <taxon>Streptomycetaceae</taxon>
        <taxon>Streptomyces</taxon>
    </lineage>
</organism>
<evidence type="ECO:0000313" key="2">
    <source>
        <dbReference type="Proteomes" id="UP001432039"/>
    </source>
</evidence>
<dbReference type="Proteomes" id="UP001432039">
    <property type="component" value="Chromosome"/>
</dbReference>
<dbReference type="RefSeq" id="WP_328959734.1">
    <property type="nucleotide sequence ID" value="NZ_CP108090.1"/>
</dbReference>
<protein>
    <recommendedName>
        <fullName evidence="3">Secreted protein</fullName>
    </recommendedName>
</protein>
<accession>A0ABZ1T2Y1</accession>
<name>A0ABZ1T2Y1_STRVG</name>
<dbReference type="EMBL" id="CP108090">
    <property type="protein sequence ID" value="WUQ10172.1"/>
    <property type="molecule type" value="Genomic_DNA"/>
</dbReference>
<proteinExistence type="predicted"/>
<gene>
    <name evidence="1" type="ORF">OG517_01150</name>
</gene>